<accession>A0AA38IH60</accession>
<comment type="caution">
    <text evidence="6">The sequence shown here is derived from an EMBL/GenBank/DDBJ whole genome shotgun (WGS) entry which is preliminary data.</text>
</comment>
<dbReference type="GO" id="GO:0007218">
    <property type="term" value="P:neuropeptide signaling pathway"/>
    <property type="evidence" value="ECO:0007669"/>
    <property type="project" value="UniProtKB-KW"/>
</dbReference>
<name>A0AA38IH60_9CUCU</name>
<dbReference type="Proteomes" id="UP001168821">
    <property type="component" value="Unassembled WGS sequence"/>
</dbReference>
<dbReference type="GO" id="GO:0005184">
    <property type="term" value="F:neuropeptide hormone activity"/>
    <property type="evidence" value="ECO:0007669"/>
    <property type="project" value="InterPro"/>
</dbReference>
<comment type="subcellular location">
    <subcellularLocation>
        <location evidence="1">Secreted</location>
    </subcellularLocation>
</comment>
<keyword evidence="5" id="KW-0527">Neuropeptide</keyword>
<dbReference type="GO" id="GO:0005576">
    <property type="term" value="C:extracellular region"/>
    <property type="evidence" value="ECO:0007669"/>
    <property type="project" value="UniProtKB-SubCell"/>
</dbReference>
<dbReference type="EMBL" id="JALNTZ010000003">
    <property type="protein sequence ID" value="KAJ3657853.1"/>
    <property type="molecule type" value="Genomic_DNA"/>
</dbReference>
<dbReference type="InterPro" id="IPR001484">
    <property type="entry name" value="Pyrokinin_CS"/>
</dbReference>
<dbReference type="PROSITE" id="PS00539">
    <property type="entry name" value="PYROKININ"/>
    <property type="match status" value="1"/>
</dbReference>
<reference evidence="6" key="1">
    <citation type="journal article" date="2023" name="G3 (Bethesda)">
        <title>Whole genome assemblies of Zophobas morio and Tenebrio molitor.</title>
        <authorList>
            <person name="Kaur S."/>
            <person name="Stinson S.A."/>
            <person name="diCenzo G.C."/>
        </authorList>
    </citation>
    <scope>NUCLEOTIDE SEQUENCE</scope>
    <source>
        <strain evidence="6">QUZm001</strain>
    </source>
</reference>
<comment type="similarity">
    <text evidence="2">Belongs to the pyrokinin family.</text>
</comment>
<keyword evidence="7" id="KW-1185">Reference proteome</keyword>
<keyword evidence="3" id="KW-0964">Secreted</keyword>
<sequence>MWRRTTPPPKAARYKNTTGDTIATSVQIVPGQRYTFMDIMKTLSGVQLCFVLLCLAACMAECKEPKRSKLSSDFGLTPFLRSGRGSEHSWDANVDVKRKIGKMVSFPRIGRSESWGADENNYGAKRPGANSGMWFGPRLGRVQKRSDEYTPWTYIIVNGEGPVTRQVHYTPRLGRESEEVYDDLDAEDVA</sequence>
<dbReference type="AlphaFoldDB" id="A0AA38IH60"/>
<evidence type="ECO:0000313" key="7">
    <source>
        <dbReference type="Proteomes" id="UP001168821"/>
    </source>
</evidence>
<proteinExistence type="inferred from homology"/>
<organism evidence="6 7">
    <name type="scientific">Zophobas morio</name>
    <dbReference type="NCBI Taxonomy" id="2755281"/>
    <lineage>
        <taxon>Eukaryota</taxon>
        <taxon>Metazoa</taxon>
        <taxon>Ecdysozoa</taxon>
        <taxon>Arthropoda</taxon>
        <taxon>Hexapoda</taxon>
        <taxon>Insecta</taxon>
        <taxon>Pterygota</taxon>
        <taxon>Neoptera</taxon>
        <taxon>Endopterygota</taxon>
        <taxon>Coleoptera</taxon>
        <taxon>Polyphaga</taxon>
        <taxon>Cucujiformia</taxon>
        <taxon>Tenebrionidae</taxon>
        <taxon>Zophobas</taxon>
    </lineage>
</organism>
<protein>
    <submittedName>
        <fullName evidence="6">Uncharacterized protein</fullName>
    </submittedName>
</protein>
<evidence type="ECO:0000313" key="6">
    <source>
        <dbReference type="EMBL" id="KAJ3657853.1"/>
    </source>
</evidence>
<evidence type="ECO:0000256" key="2">
    <source>
        <dbReference type="ARBA" id="ARBA00007714"/>
    </source>
</evidence>
<evidence type="ECO:0000256" key="1">
    <source>
        <dbReference type="ARBA" id="ARBA00004613"/>
    </source>
</evidence>
<evidence type="ECO:0000256" key="4">
    <source>
        <dbReference type="ARBA" id="ARBA00022815"/>
    </source>
</evidence>
<evidence type="ECO:0000256" key="5">
    <source>
        <dbReference type="ARBA" id="ARBA00023320"/>
    </source>
</evidence>
<gene>
    <name evidence="6" type="ORF">Zmor_009630</name>
</gene>
<keyword evidence="4" id="KW-0027">Amidation</keyword>
<evidence type="ECO:0000256" key="3">
    <source>
        <dbReference type="ARBA" id="ARBA00022525"/>
    </source>
</evidence>